<proteinExistence type="predicted"/>
<feature type="non-terminal residue" evidence="1">
    <location>
        <position position="101"/>
    </location>
</feature>
<comment type="caution">
    <text evidence="1">The sequence shown here is derived from an EMBL/GenBank/DDBJ whole genome shotgun (WGS) entry which is preliminary data.</text>
</comment>
<keyword evidence="2" id="KW-1185">Reference proteome</keyword>
<accession>A0A8J4TUQ3</accession>
<dbReference type="EMBL" id="QNUK01000357">
    <property type="protein sequence ID" value="KAF5894773.1"/>
    <property type="molecule type" value="Genomic_DNA"/>
</dbReference>
<reference evidence="1" key="1">
    <citation type="submission" date="2020-07" db="EMBL/GenBank/DDBJ databases">
        <title>Clarias magur genome sequencing, assembly and annotation.</title>
        <authorList>
            <person name="Kushwaha B."/>
            <person name="Kumar R."/>
            <person name="Das P."/>
            <person name="Joshi C.G."/>
            <person name="Kumar D."/>
            <person name="Nagpure N.S."/>
            <person name="Pandey M."/>
            <person name="Agarwal S."/>
            <person name="Srivastava S."/>
            <person name="Singh M."/>
            <person name="Sahoo L."/>
            <person name="Jayasankar P."/>
            <person name="Meher P.K."/>
            <person name="Koringa P.G."/>
            <person name="Iquebal M.A."/>
            <person name="Das S.P."/>
            <person name="Bit A."/>
            <person name="Patnaik S."/>
            <person name="Patel N."/>
            <person name="Shah T.M."/>
            <person name="Hinsu A."/>
            <person name="Jena J.K."/>
        </authorList>
    </citation>
    <scope>NUCLEOTIDE SEQUENCE</scope>
    <source>
        <strain evidence="1">CIFAMagur01</strain>
        <tissue evidence="1">Testis</tissue>
    </source>
</reference>
<sequence length="101" mass="12010">AQRRINSDPERWARGWHGVTRMRQDLLFHAGSKTEVRIRKVACQSLRGAQSFQLKHDFHFFSSRILWIRVEKESFFQPSSLHKMLRALRNTSQERSRKTSA</sequence>
<protein>
    <submittedName>
        <fullName evidence="1">S-adenosylmethionine decarboxylase proenzyme</fullName>
    </submittedName>
</protein>
<dbReference type="AlphaFoldDB" id="A0A8J4TUQ3"/>
<gene>
    <name evidence="1" type="primary">tel1</name>
    <name evidence="1" type="ORF">DAT39_015519</name>
</gene>
<name>A0A8J4TUQ3_CLAMG</name>
<organism evidence="1 2">
    <name type="scientific">Clarias magur</name>
    <name type="common">Asian catfish</name>
    <name type="synonym">Macropteronotus magur</name>
    <dbReference type="NCBI Taxonomy" id="1594786"/>
    <lineage>
        <taxon>Eukaryota</taxon>
        <taxon>Metazoa</taxon>
        <taxon>Chordata</taxon>
        <taxon>Craniata</taxon>
        <taxon>Vertebrata</taxon>
        <taxon>Euteleostomi</taxon>
        <taxon>Actinopterygii</taxon>
        <taxon>Neopterygii</taxon>
        <taxon>Teleostei</taxon>
        <taxon>Ostariophysi</taxon>
        <taxon>Siluriformes</taxon>
        <taxon>Clariidae</taxon>
        <taxon>Clarias</taxon>
    </lineage>
</organism>
<dbReference type="Proteomes" id="UP000727407">
    <property type="component" value="Unassembled WGS sequence"/>
</dbReference>
<evidence type="ECO:0000313" key="2">
    <source>
        <dbReference type="Proteomes" id="UP000727407"/>
    </source>
</evidence>
<feature type="non-terminal residue" evidence="1">
    <location>
        <position position="1"/>
    </location>
</feature>
<evidence type="ECO:0000313" key="1">
    <source>
        <dbReference type="EMBL" id="KAF5894773.1"/>
    </source>
</evidence>